<sequence length="142" mass="16550">MRYSAKFICHRSDSYASVACDEGRPTQKKYKKAGCTASLNIKCYFKEPEVYHSIPVVQDYAFHIPGDQVDDLRCLPLSRRYLWKIQNVLKHSSKSDRQTRIDLLREMDKYGGKNERRVNYHDVGSLMNKVLSLNFILRGCLI</sequence>
<keyword evidence="2" id="KW-1185">Reference proteome</keyword>
<name>A0A1C7MW22_9FUNG</name>
<dbReference type="STRING" id="101091.A0A1C7MW22"/>
<comment type="caution">
    <text evidence="1">The sequence shown here is derived from an EMBL/GenBank/DDBJ whole genome shotgun (WGS) entry which is preliminary data.</text>
</comment>
<dbReference type="InParanoid" id="A0A1C7MW22"/>
<reference evidence="1 2" key="1">
    <citation type="submission" date="2016-03" db="EMBL/GenBank/DDBJ databases">
        <title>Choanephora cucurbitarum.</title>
        <authorList>
            <person name="Min B."/>
            <person name="Park H."/>
            <person name="Park J.-H."/>
            <person name="Shin H.-D."/>
            <person name="Choi I.-G."/>
        </authorList>
    </citation>
    <scope>NUCLEOTIDE SEQUENCE [LARGE SCALE GENOMIC DNA]</scope>
    <source>
        <strain evidence="1 2">KUS-F28377</strain>
    </source>
</reference>
<proteinExistence type="predicted"/>
<evidence type="ECO:0000313" key="1">
    <source>
        <dbReference type="EMBL" id="OBZ81031.1"/>
    </source>
</evidence>
<gene>
    <name evidence="1" type="ORF">A0J61_10921</name>
</gene>
<dbReference type="EMBL" id="LUGH01001513">
    <property type="protein sequence ID" value="OBZ81031.1"/>
    <property type="molecule type" value="Genomic_DNA"/>
</dbReference>
<dbReference type="AlphaFoldDB" id="A0A1C7MW22"/>
<accession>A0A1C7MW22</accession>
<protein>
    <submittedName>
        <fullName evidence="1">Uncharacterized protein</fullName>
    </submittedName>
</protein>
<organism evidence="1 2">
    <name type="scientific">Choanephora cucurbitarum</name>
    <dbReference type="NCBI Taxonomy" id="101091"/>
    <lineage>
        <taxon>Eukaryota</taxon>
        <taxon>Fungi</taxon>
        <taxon>Fungi incertae sedis</taxon>
        <taxon>Mucoromycota</taxon>
        <taxon>Mucoromycotina</taxon>
        <taxon>Mucoromycetes</taxon>
        <taxon>Mucorales</taxon>
        <taxon>Mucorineae</taxon>
        <taxon>Choanephoraceae</taxon>
        <taxon>Choanephoroideae</taxon>
        <taxon>Choanephora</taxon>
    </lineage>
</organism>
<dbReference type="OrthoDB" id="2270010at2759"/>
<dbReference type="Proteomes" id="UP000093000">
    <property type="component" value="Unassembled WGS sequence"/>
</dbReference>
<evidence type="ECO:0000313" key="2">
    <source>
        <dbReference type="Proteomes" id="UP000093000"/>
    </source>
</evidence>